<dbReference type="AlphaFoldDB" id="A0A3G9GAU4"/>
<dbReference type="InterPro" id="IPR038592">
    <property type="entry name" value="CheD-like_sf"/>
</dbReference>
<protein>
    <recommendedName>
        <fullName evidence="3">Probable chemoreceptor glutamine deamidase CheD</fullName>
        <ecNumber evidence="3">3.5.1.44</ecNumber>
    </recommendedName>
</protein>
<dbReference type="EC" id="3.5.1.44" evidence="3"/>
<dbReference type="EMBL" id="AP018823">
    <property type="protein sequence ID" value="BBF83889.1"/>
    <property type="molecule type" value="Genomic_DNA"/>
</dbReference>
<dbReference type="HAMAP" id="MF_01440">
    <property type="entry name" value="CheD"/>
    <property type="match status" value="1"/>
</dbReference>
<evidence type="ECO:0000313" key="4">
    <source>
        <dbReference type="EMBL" id="BBF83889.1"/>
    </source>
</evidence>
<dbReference type="Gene3D" id="3.30.1330.200">
    <property type="match status" value="1"/>
</dbReference>
<accession>A0A3G9GAU4</accession>
<comment type="function">
    <text evidence="3">Probably deamidates glutamine residues to glutamate on methyl-accepting chemotaxis receptors (MCPs), playing an important role in chemotaxis.</text>
</comment>
<name>A0A3G9GAU4_9NEIS</name>
<dbReference type="KEGG" id="amah:DLM_0207"/>
<keyword evidence="1 3" id="KW-0145">Chemotaxis</keyword>
<evidence type="ECO:0000313" key="5">
    <source>
        <dbReference type="Proteomes" id="UP000198290"/>
    </source>
</evidence>
<dbReference type="Proteomes" id="UP000198290">
    <property type="component" value="Chromosome"/>
</dbReference>
<reference evidence="5" key="1">
    <citation type="journal article" date="2017" name="Biotechnol. Biofuels">
        <title>Evaluation of environmental bacterial communities as a factor affecting the growth of duckweed Lemna minor.</title>
        <authorList>
            <person name="Ishizawa H."/>
            <person name="Kuroda M."/>
            <person name="Morikawa M."/>
            <person name="Ike M."/>
        </authorList>
    </citation>
    <scope>NUCLEOTIDE SEQUENCE [LARGE SCALE GENOMIC DNA]</scope>
    <source>
        <strain evidence="5">H3</strain>
    </source>
</reference>
<organism evidence="4 5">
    <name type="scientific">Aquitalea magnusonii</name>
    <dbReference type="NCBI Taxonomy" id="332411"/>
    <lineage>
        <taxon>Bacteria</taxon>
        <taxon>Pseudomonadati</taxon>
        <taxon>Pseudomonadota</taxon>
        <taxon>Betaproteobacteria</taxon>
        <taxon>Neisseriales</taxon>
        <taxon>Chromobacteriaceae</taxon>
        <taxon>Aquitalea</taxon>
    </lineage>
</organism>
<proteinExistence type="inferred from homology"/>
<reference evidence="4 5" key="2">
    <citation type="journal article" date="2017" name="Genome Announc.">
        <title>Draft genome sequence of Aquitalea magnusonii strain H3, a plant growth-promoting bacterium of duckweed Lemna minor.</title>
        <authorList>
            <person name="Ishizawa H."/>
            <person name="Kuroda M."/>
            <person name="Ike M."/>
        </authorList>
    </citation>
    <scope>NUCLEOTIDE SEQUENCE [LARGE SCALE GENOMIC DNA]</scope>
    <source>
        <strain evidence="4 5">H3</strain>
    </source>
</reference>
<comment type="similarity">
    <text evidence="3">Belongs to the CheD family.</text>
</comment>
<reference evidence="5" key="3">
    <citation type="journal article" date="2017" name="Plant Physiol. Biochem.">
        <title>Differential oxidative and antioxidative response of duckweed Lemna minor toward plant growth promoting/inhibiting bacteria.</title>
        <authorList>
            <person name="Ishizawa H."/>
            <person name="Kuroda M."/>
            <person name="Morikawa M."/>
            <person name="Ike M."/>
        </authorList>
    </citation>
    <scope>NUCLEOTIDE SEQUENCE [LARGE SCALE GENOMIC DNA]</scope>
    <source>
        <strain evidence="5">H3</strain>
    </source>
</reference>
<dbReference type="InterPro" id="IPR011324">
    <property type="entry name" value="Cytotoxic_necrot_fac-like_cat"/>
</dbReference>
<dbReference type="PANTHER" id="PTHR35147">
    <property type="entry name" value="CHEMORECEPTOR GLUTAMINE DEAMIDASE CHED-RELATED"/>
    <property type="match status" value="1"/>
</dbReference>
<dbReference type="SUPFAM" id="SSF64438">
    <property type="entry name" value="CNF1/YfiH-like putative cysteine hydrolases"/>
    <property type="match status" value="1"/>
</dbReference>
<gene>
    <name evidence="3" type="primary">cheD</name>
    <name evidence="4" type="ORF">DLM_0207</name>
</gene>
<evidence type="ECO:0000256" key="3">
    <source>
        <dbReference type="HAMAP-Rule" id="MF_01440"/>
    </source>
</evidence>
<dbReference type="PANTHER" id="PTHR35147:SF3">
    <property type="entry name" value="CHEMORECEPTOR GLUTAMINE DEAMIDASE CHED 1-RELATED"/>
    <property type="match status" value="1"/>
</dbReference>
<keyword evidence="2 3" id="KW-0378">Hydrolase</keyword>
<dbReference type="InterPro" id="IPR005659">
    <property type="entry name" value="Chemorcpt_Glu_NH3ase_CheD"/>
</dbReference>
<dbReference type="CDD" id="cd16352">
    <property type="entry name" value="CheD"/>
    <property type="match status" value="1"/>
</dbReference>
<dbReference type="Pfam" id="PF03975">
    <property type="entry name" value="CheD"/>
    <property type="match status" value="1"/>
</dbReference>
<keyword evidence="5" id="KW-1185">Reference proteome</keyword>
<evidence type="ECO:0000256" key="2">
    <source>
        <dbReference type="ARBA" id="ARBA00022801"/>
    </source>
</evidence>
<dbReference type="GO" id="GO:0006935">
    <property type="term" value="P:chemotaxis"/>
    <property type="evidence" value="ECO:0007669"/>
    <property type="project" value="UniProtKB-UniRule"/>
</dbReference>
<evidence type="ECO:0000256" key="1">
    <source>
        <dbReference type="ARBA" id="ARBA00022500"/>
    </source>
</evidence>
<dbReference type="GO" id="GO:0050568">
    <property type="term" value="F:protein-glutamine glutaminase activity"/>
    <property type="evidence" value="ECO:0007669"/>
    <property type="project" value="UniProtKB-UniRule"/>
</dbReference>
<comment type="catalytic activity">
    <reaction evidence="3">
        <text>L-glutaminyl-[protein] + H2O = L-glutamyl-[protein] + NH4(+)</text>
        <dbReference type="Rhea" id="RHEA:16441"/>
        <dbReference type="Rhea" id="RHEA-COMP:10207"/>
        <dbReference type="Rhea" id="RHEA-COMP:10208"/>
        <dbReference type="ChEBI" id="CHEBI:15377"/>
        <dbReference type="ChEBI" id="CHEBI:28938"/>
        <dbReference type="ChEBI" id="CHEBI:29973"/>
        <dbReference type="ChEBI" id="CHEBI:30011"/>
        <dbReference type="EC" id="3.5.1.44"/>
    </reaction>
</comment>
<sequence>MPATLVPVFAVNQTKIMPSDSRKEIFLHPGEWKFAGQEYIISTLLGSCVSIVMWHPQLLQGGMCHYLLARRSDSSDTLSGRYGDEAMLLLLRSALACGRPLKEFQVKLLGGATVLSHREGERSSNDVAARNVEMARQLARQLGLNVQAEDLGGTSPRMVVFDVQSGDVWVRLSQDGDTHDSLSAKTRKKA</sequence>